<dbReference type="Proteomes" id="UP000002171">
    <property type="component" value="Unassembled WGS sequence"/>
</dbReference>
<reference evidence="1 2" key="1">
    <citation type="submission" date="2006-02" db="EMBL/GenBank/DDBJ databases">
        <authorList>
            <person name="Pinhassi J."/>
            <person name="Pedros-Alio C."/>
            <person name="Ferriera S."/>
            <person name="Johnson J."/>
            <person name="Kravitz S."/>
            <person name="Halpern A."/>
            <person name="Remington K."/>
            <person name="Beeson K."/>
            <person name="Tran B."/>
            <person name="Rogers Y.-H."/>
            <person name="Friedman R."/>
            <person name="Venter J.C."/>
        </authorList>
    </citation>
    <scope>NUCLEOTIDE SEQUENCE [LARGE SCALE GENOMIC DNA]</scope>
    <source>
        <strain evidence="1 2">MED92</strain>
    </source>
</reference>
<dbReference type="RefSeq" id="WP_007020705.1">
    <property type="nucleotide sequence ID" value="NZ_CH724125.1"/>
</dbReference>
<dbReference type="SUPFAM" id="SSF53098">
    <property type="entry name" value="Ribonuclease H-like"/>
    <property type="match status" value="1"/>
</dbReference>
<comment type="caution">
    <text evidence="1">The sequence shown here is derived from an EMBL/GenBank/DDBJ whole genome shotgun (WGS) entry which is preliminary data.</text>
</comment>
<proteinExistence type="predicted"/>
<evidence type="ECO:0000313" key="1">
    <source>
        <dbReference type="EMBL" id="EAR62395.1"/>
    </source>
</evidence>
<gene>
    <name evidence="1" type="ORF">MED92_15198</name>
</gene>
<dbReference type="InterPro" id="IPR012337">
    <property type="entry name" value="RNaseH-like_sf"/>
</dbReference>
<dbReference type="Gene3D" id="3.30.420.10">
    <property type="entry name" value="Ribonuclease H-like superfamily/Ribonuclease H"/>
    <property type="match status" value="1"/>
</dbReference>
<keyword evidence="2" id="KW-1185">Reference proteome</keyword>
<dbReference type="GO" id="GO:0003676">
    <property type="term" value="F:nucleic acid binding"/>
    <property type="evidence" value="ECO:0007669"/>
    <property type="project" value="InterPro"/>
</dbReference>
<name>A0A7U8GTQ9_NEPCE</name>
<evidence type="ECO:0000313" key="2">
    <source>
        <dbReference type="Proteomes" id="UP000002171"/>
    </source>
</evidence>
<dbReference type="EMBL" id="AAOW01000003">
    <property type="protein sequence ID" value="EAR62395.1"/>
    <property type="molecule type" value="Genomic_DNA"/>
</dbReference>
<dbReference type="AlphaFoldDB" id="A0A7U8GTQ9"/>
<dbReference type="InterPro" id="IPR036397">
    <property type="entry name" value="RNaseH_sf"/>
</dbReference>
<organism evidence="1 2">
    <name type="scientific">Neptuniibacter caesariensis</name>
    <dbReference type="NCBI Taxonomy" id="207954"/>
    <lineage>
        <taxon>Bacteria</taxon>
        <taxon>Pseudomonadati</taxon>
        <taxon>Pseudomonadota</taxon>
        <taxon>Gammaproteobacteria</taxon>
        <taxon>Oceanospirillales</taxon>
        <taxon>Oceanospirillaceae</taxon>
        <taxon>Neptuniibacter</taxon>
    </lineage>
</organism>
<accession>A0A7U8GTQ9</accession>
<sequence>MEASGFGPDSYPIEVGLALDEGERYCSLIQPKPEWTHWCEEAEAYHKIPRENLIRFGLTAEHVASELNKRLFNLTVYSDGWVVDQSWMIKLFYRAGLPMQFRISPLEMILNESQMESWHEVKDQVIQELKLERHRASNDALIIQLTYKRTLAMSAS</sequence>
<protein>
    <submittedName>
        <fullName evidence="1">Uncharacterized protein</fullName>
    </submittedName>
</protein>